<comment type="pathway">
    <text evidence="2">Cofactor biosynthesis; biotin biosynthesis.</text>
</comment>
<dbReference type="Gene3D" id="3.40.640.10">
    <property type="entry name" value="Type I PLP-dependent aspartate aminotransferase-like (Major domain)"/>
    <property type="match status" value="1"/>
</dbReference>
<dbReference type="RefSeq" id="WP_345685156.1">
    <property type="nucleotide sequence ID" value="NZ_BAABRO010000009.1"/>
</dbReference>
<evidence type="ECO:0000256" key="4">
    <source>
        <dbReference type="ARBA" id="ARBA00011738"/>
    </source>
</evidence>
<keyword evidence="6" id="KW-0808">Transferase</keyword>
<dbReference type="InterPro" id="IPR015422">
    <property type="entry name" value="PyrdxlP-dep_Trfase_small"/>
</dbReference>
<evidence type="ECO:0000256" key="10">
    <source>
        <dbReference type="ARBA" id="ARBA00033381"/>
    </source>
</evidence>
<dbReference type="Gene3D" id="3.90.1150.10">
    <property type="entry name" value="Aspartate Aminotransferase, domain 1"/>
    <property type="match status" value="1"/>
</dbReference>
<organism evidence="14 15">
    <name type="scientific">Novipirellula caenicola</name>
    <dbReference type="NCBI Taxonomy" id="1536901"/>
    <lineage>
        <taxon>Bacteria</taxon>
        <taxon>Pseudomonadati</taxon>
        <taxon>Planctomycetota</taxon>
        <taxon>Planctomycetia</taxon>
        <taxon>Pirellulales</taxon>
        <taxon>Pirellulaceae</taxon>
        <taxon>Novipirellula</taxon>
    </lineage>
</organism>
<dbReference type="PROSITE" id="PS00599">
    <property type="entry name" value="AA_TRANSFER_CLASS_2"/>
    <property type="match status" value="1"/>
</dbReference>
<dbReference type="PANTHER" id="PTHR13693">
    <property type="entry name" value="CLASS II AMINOTRANSFERASE/8-AMINO-7-OXONONANOATE SYNTHASE"/>
    <property type="match status" value="1"/>
</dbReference>
<name>A0ABP9VT67_9BACT</name>
<comment type="catalytic activity">
    <reaction evidence="11">
        <text>6-carboxyhexanoyl-[ACP] + L-alanine + H(+) = (8S)-8-amino-7-oxononanoate + holo-[ACP] + CO2</text>
        <dbReference type="Rhea" id="RHEA:42288"/>
        <dbReference type="Rhea" id="RHEA-COMP:9685"/>
        <dbReference type="Rhea" id="RHEA-COMP:9955"/>
        <dbReference type="ChEBI" id="CHEBI:15378"/>
        <dbReference type="ChEBI" id="CHEBI:16526"/>
        <dbReference type="ChEBI" id="CHEBI:57972"/>
        <dbReference type="ChEBI" id="CHEBI:64479"/>
        <dbReference type="ChEBI" id="CHEBI:78846"/>
        <dbReference type="ChEBI" id="CHEBI:149468"/>
        <dbReference type="EC" id="2.3.1.47"/>
    </reaction>
</comment>
<dbReference type="InterPro" id="IPR015424">
    <property type="entry name" value="PyrdxlP-dep_Trfase"/>
</dbReference>
<comment type="cofactor">
    <cofactor evidence="1 12">
        <name>pyridoxal 5'-phosphate</name>
        <dbReference type="ChEBI" id="CHEBI:597326"/>
    </cofactor>
</comment>
<dbReference type="InterPro" id="IPR001917">
    <property type="entry name" value="Aminotrans_II_pyridoxalP_BS"/>
</dbReference>
<evidence type="ECO:0000256" key="7">
    <source>
        <dbReference type="ARBA" id="ARBA00022756"/>
    </source>
</evidence>
<comment type="subunit">
    <text evidence="4">Homodimer.</text>
</comment>
<protein>
    <recommendedName>
        <fullName evidence="5">8-amino-7-oxononanoate synthase</fullName>
        <ecNumber evidence="5">2.3.1.47</ecNumber>
    </recommendedName>
    <alternativeName>
        <fullName evidence="9">7-keto-8-amino-pelargonic acid synthase</fullName>
    </alternativeName>
    <alternativeName>
        <fullName evidence="10">8-amino-7-ketopelargonate synthase</fullName>
    </alternativeName>
</protein>
<evidence type="ECO:0000256" key="3">
    <source>
        <dbReference type="ARBA" id="ARBA00010008"/>
    </source>
</evidence>
<feature type="domain" description="Aminotransferase class I/classII large" evidence="13">
    <location>
        <begin position="41"/>
        <end position="377"/>
    </location>
</feature>
<dbReference type="PANTHER" id="PTHR13693:SF100">
    <property type="entry name" value="8-AMINO-7-OXONONANOATE SYNTHASE"/>
    <property type="match status" value="1"/>
</dbReference>
<keyword evidence="8 12" id="KW-0663">Pyridoxal phosphate</keyword>
<evidence type="ECO:0000256" key="8">
    <source>
        <dbReference type="ARBA" id="ARBA00022898"/>
    </source>
</evidence>
<dbReference type="SUPFAM" id="SSF53383">
    <property type="entry name" value="PLP-dependent transferases"/>
    <property type="match status" value="1"/>
</dbReference>
<dbReference type="Pfam" id="PF00155">
    <property type="entry name" value="Aminotran_1_2"/>
    <property type="match status" value="1"/>
</dbReference>
<gene>
    <name evidence="14" type="primary">bioF_2</name>
    <name evidence="14" type="ORF">Rcae01_03829</name>
</gene>
<dbReference type="Proteomes" id="UP001416858">
    <property type="component" value="Unassembled WGS sequence"/>
</dbReference>
<evidence type="ECO:0000256" key="2">
    <source>
        <dbReference type="ARBA" id="ARBA00004746"/>
    </source>
</evidence>
<reference evidence="14 15" key="1">
    <citation type="submission" date="2024-02" db="EMBL/GenBank/DDBJ databases">
        <title>Rhodopirellula caenicola NBRC 110016.</title>
        <authorList>
            <person name="Ichikawa N."/>
            <person name="Katano-Makiyama Y."/>
            <person name="Hidaka K."/>
        </authorList>
    </citation>
    <scope>NUCLEOTIDE SEQUENCE [LARGE SCALE GENOMIC DNA]</scope>
    <source>
        <strain evidence="14 15">NBRC 110016</strain>
    </source>
</reference>
<evidence type="ECO:0000259" key="13">
    <source>
        <dbReference type="Pfam" id="PF00155"/>
    </source>
</evidence>
<evidence type="ECO:0000313" key="14">
    <source>
        <dbReference type="EMBL" id="GAA5508363.1"/>
    </source>
</evidence>
<comment type="similarity">
    <text evidence="3">Belongs to the class-II pyridoxal-phosphate-dependent aminotransferase family. BioF subfamily.</text>
</comment>
<evidence type="ECO:0000256" key="6">
    <source>
        <dbReference type="ARBA" id="ARBA00022679"/>
    </source>
</evidence>
<accession>A0ABP9VT67</accession>
<comment type="caution">
    <text evidence="14">The sequence shown here is derived from an EMBL/GenBank/DDBJ whole genome shotgun (WGS) entry which is preliminary data.</text>
</comment>
<evidence type="ECO:0000256" key="5">
    <source>
        <dbReference type="ARBA" id="ARBA00013187"/>
    </source>
</evidence>
<dbReference type="EC" id="2.3.1.47" evidence="5"/>
<dbReference type="InterPro" id="IPR004839">
    <property type="entry name" value="Aminotransferase_I/II_large"/>
</dbReference>
<evidence type="ECO:0000256" key="9">
    <source>
        <dbReference type="ARBA" id="ARBA00032610"/>
    </source>
</evidence>
<keyword evidence="7" id="KW-0093">Biotin biosynthesis</keyword>
<proteinExistence type="inferred from homology"/>
<evidence type="ECO:0000256" key="11">
    <source>
        <dbReference type="ARBA" id="ARBA00047715"/>
    </source>
</evidence>
<evidence type="ECO:0000256" key="12">
    <source>
        <dbReference type="RuleBase" id="RU003693"/>
    </source>
</evidence>
<dbReference type="CDD" id="cd06454">
    <property type="entry name" value="KBL_like"/>
    <property type="match status" value="1"/>
</dbReference>
<dbReference type="InterPro" id="IPR050087">
    <property type="entry name" value="AON_synthase_class-II"/>
</dbReference>
<sequence length="386" mass="40994">MPSFDYLANRLAQWSSQHRLRTLVPRQPQGVEFVDAAGRRLVNFGSNDYLGLATSGLPIASLPRESGSTASALVCGWTPLHHQLAETIAELESTESAVLFPSGYAACSGTVATLAEAGDLILSDALNHASLIDGCRLSRAECVVYPHRDHEFVASVLKQRRHEFTRVWIVTDGVFSMDGDVAPLVELCDVADPFDASLIVDEAHGTGVLGEMGSGLCEALGVKDRVAIRIGTLSKAIGCQGGFVVAPKVVTDYLVNRCRSLIFSTALAPSTVAASITAFESLNSEPERRHRVQSLAQHVREQLSISTSCAIENSVPIVPLIIGEDADAMAAAETLAEAGFFVPAIRPPTVPPGTARLRLSLSASHSDAMVESLLRAIKKSGILTVG</sequence>
<evidence type="ECO:0000313" key="15">
    <source>
        <dbReference type="Proteomes" id="UP001416858"/>
    </source>
</evidence>
<keyword evidence="15" id="KW-1185">Reference proteome</keyword>
<dbReference type="InterPro" id="IPR015421">
    <property type="entry name" value="PyrdxlP-dep_Trfase_major"/>
</dbReference>
<evidence type="ECO:0000256" key="1">
    <source>
        <dbReference type="ARBA" id="ARBA00001933"/>
    </source>
</evidence>
<dbReference type="EMBL" id="BAABRO010000009">
    <property type="protein sequence ID" value="GAA5508363.1"/>
    <property type="molecule type" value="Genomic_DNA"/>
</dbReference>